<keyword evidence="2" id="KW-1185">Reference proteome</keyword>
<gene>
    <name evidence="1" type="ORF">B0T24DRAFT_521913</name>
</gene>
<proteinExistence type="predicted"/>
<accession>A0AAE0NDY5</accession>
<evidence type="ECO:0000313" key="1">
    <source>
        <dbReference type="EMBL" id="KAK3379697.1"/>
    </source>
</evidence>
<sequence length="894" mass="101580">MENEFEWLADLSKWQCFTTCELSHPAKSLDFGSDGFTASLTDWHELLQLTRPDATCGVVSLRGRFPDKAASILSRAQRRDDSGSKGTFGTSLLPPDPAFPDVELGERRAQGWVNFRWPYTQYELLRRDRVTSDIIDTGSFETISFVSRGTLFQINRLKWSHGSSLNEYDHYASIYGKKDDDARDVATARFRVGGYVRFACPCSSKDETPEPDAFAVETRGSLLCCASAKYQTRVEIGLTENGVPQRLTPRQTSDGSSDQQWIDLSSEYRVQIPAGEAAYLVSTYALRNDAEDDGRDCSAELPDFLLDYLGVSRDSVNMTDRLWTALCATNYEAVEAVEFCIVGRCVEQILGVTSIPAWQPPPSNHSQERREQPSRMPERALIANIMNFQYVDVQSAFYQIRLLVKIHNFIETRKFEQDFLQQYRSLDDIRDAYLLRLREAIHSTLAWLFATDLKPGRLLLAVHSEPTETDAHGEPANTANASRLEKCIPNREALNSRDTSYNRGCYATMAAWYATKMCPEAITLQLVDEILFPKLPVAYQLGMDRANRDKQPTSKSNVLQWLHFSCILLLCDELGWDENAHRRQPPQPHSSRDDETYPEMRLPDVEETQQRFEKQVSRLKTSQADGWAMEYEELDRVLMLAEEMGLDRLQNMGNKSHSLAVSRARQTHRRIIDRKRTTKFNTGPTKNWMTARELSNGPWELLCTNHEAYLRVADEANVIPARDRLFEFLLSDYSFMASWDRADANMVGRWWDMQPVAMICGTLLDLKIEGKLQAAKSKTPPTKDEPPVDGMAQSIPSLRADTMNLDGTSSAVARLDVNQAALVTALVQQLRQSMEESMRTQIHEMRQLLGPDSDRTESVKAFEWVTKKPSPVYYPVIPSNSPAKTWISSLTHPL</sequence>
<dbReference type="Proteomes" id="UP001287356">
    <property type="component" value="Unassembled WGS sequence"/>
</dbReference>
<reference evidence="1" key="1">
    <citation type="journal article" date="2023" name="Mol. Phylogenet. Evol.">
        <title>Genome-scale phylogeny and comparative genomics of the fungal order Sordariales.</title>
        <authorList>
            <person name="Hensen N."/>
            <person name="Bonometti L."/>
            <person name="Westerberg I."/>
            <person name="Brannstrom I.O."/>
            <person name="Guillou S."/>
            <person name="Cros-Aarteil S."/>
            <person name="Calhoun S."/>
            <person name="Haridas S."/>
            <person name="Kuo A."/>
            <person name="Mondo S."/>
            <person name="Pangilinan J."/>
            <person name="Riley R."/>
            <person name="LaButti K."/>
            <person name="Andreopoulos B."/>
            <person name="Lipzen A."/>
            <person name="Chen C."/>
            <person name="Yan M."/>
            <person name="Daum C."/>
            <person name="Ng V."/>
            <person name="Clum A."/>
            <person name="Steindorff A."/>
            <person name="Ohm R.A."/>
            <person name="Martin F."/>
            <person name="Silar P."/>
            <person name="Natvig D.O."/>
            <person name="Lalanne C."/>
            <person name="Gautier V."/>
            <person name="Ament-Velasquez S.L."/>
            <person name="Kruys A."/>
            <person name="Hutchinson M.I."/>
            <person name="Powell A.J."/>
            <person name="Barry K."/>
            <person name="Miller A.N."/>
            <person name="Grigoriev I.V."/>
            <person name="Debuchy R."/>
            <person name="Gladieux P."/>
            <person name="Hiltunen Thoren M."/>
            <person name="Johannesson H."/>
        </authorList>
    </citation>
    <scope>NUCLEOTIDE SEQUENCE</scope>
    <source>
        <strain evidence="1">CBS 958.72</strain>
    </source>
</reference>
<evidence type="ECO:0000313" key="2">
    <source>
        <dbReference type="Proteomes" id="UP001287356"/>
    </source>
</evidence>
<name>A0AAE0NDY5_9PEZI</name>
<protein>
    <submittedName>
        <fullName evidence="1">Uncharacterized protein</fullName>
    </submittedName>
</protein>
<dbReference type="AlphaFoldDB" id="A0AAE0NDY5"/>
<reference evidence="1" key="2">
    <citation type="submission" date="2023-06" db="EMBL/GenBank/DDBJ databases">
        <authorList>
            <consortium name="Lawrence Berkeley National Laboratory"/>
            <person name="Haridas S."/>
            <person name="Hensen N."/>
            <person name="Bonometti L."/>
            <person name="Westerberg I."/>
            <person name="Brannstrom I.O."/>
            <person name="Guillou S."/>
            <person name="Cros-Aarteil S."/>
            <person name="Calhoun S."/>
            <person name="Kuo A."/>
            <person name="Mondo S."/>
            <person name="Pangilinan J."/>
            <person name="Riley R."/>
            <person name="Labutti K."/>
            <person name="Andreopoulos B."/>
            <person name="Lipzen A."/>
            <person name="Chen C."/>
            <person name="Yanf M."/>
            <person name="Daum C."/>
            <person name="Ng V."/>
            <person name="Clum A."/>
            <person name="Steindorff A."/>
            <person name="Ohm R."/>
            <person name="Martin F."/>
            <person name="Silar P."/>
            <person name="Natvig D."/>
            <person name="Lalanne C."/>
            <person name="Gautier V."/>
            <person name="Ament-Velasquez S.L."/>
            <person name="Kruys A."/>
            <person name="Hutchinson M.I."/>
            <person name="Powell A.J."/>
            <person name="Barry K."/>
            <person name="Miller A.N."/>
            <person name="Grigoriev I.V."/>
            <person name="Debuchy R."/>
            <person name="Gladieux P."/>
            <person name="Thoren M.H."/>
            <person name="Johannesson H."/>
        </authorList>
    </citation>
    <scope>NUCLEOTIDE SEQUENCE</scope>
    <source>
        <strain evidence="1">CBS 958.72</strain>
    </source>
</reference>
<dbReference type="EMBL" id="JAULSN010000002">
    <property type="protein sequence ID" value="KAK3379697.1"/>
    <property type="molecule type" value="Genomic_DNA"/>
</dbReference>
<comment type="caution">
    <text evidence="1">The sequence shown here is derived from an EMBL/GenBank/DDBJ whole genome shotgun (WGS) entry which is preliminary data.</text>
</comment>
<organism evidence="1 2">
    <name type="scientific">Lasiosphaeria ovina</name>
    <dbReference type="NCBI Taxonomy" id="92902"/>
    <lineage>
        <taxon>Eukaryota</taxon>
        <taxon>Fungi</taxon>
        <taxon>Dikarya</taxon>
        <taxon>Ascomycota</taxon>
        <taxon>Pezizomycotina</taxon>
        <taxon>Sordariomycetes</taxon>
        <taxon>Sordariomycetidae</taxon>
        <taxon>Sordariales</taxon>
        <taxon>Lasiosphaeriaceae</taxon>
        <taxon>Lasiosphaeria</taxon>
    </lineage>
</organism>